<dbReference type="InterPro" id="IPR013525">
    <property type="entry name" value="ABC2_TM"/>
</dbReference>
<dbReference type="STRING" id="87541.AWM71_00450"/>
<dbReference type="PANTHER" id="PTHR30294:SF29">
    <property type="entry name" value="MULTIDRUG ABC TRANSPORTER PERMEASE YBHS-RELATED"/>
    <property type="match status" value="1"/>
</dbReference>
<feature type="transmembrane region" description="Helical" evidence="6">
    <location>
        <begin position="365"/>
        <end position="387"/>
    </location>
</feature>
<feature type="transmembrane region" description="Helical" evidence="6">
    <location>
        <begin position="271"/>
        <end position="298"/>
    </location>
</feature>
<protein>
    <recommendedName>
        <fullName evidence="7">ABC-2 type transporter transmembrane domain-containing protein</fullName>
    </recommendedName>
</protein>
<evidence type="ECO:0000256" key="3">
    <source>
        <dbReference type="ARBA" id="ARBA00022692"/>
    </source>
</evidence>
<dbReference type="PANTHER" id="PTHR30294">
    <property type="entry name" value="MEMBRANE COMPONENT OF ABC TRANSPORTER YHHJ-RELATED"/>
    <property type="match status" value="1"/>
</dbReference>
<evidence type="ECO:0000256" key="4">
    <source>
        <dbReference type="ARBA" id="ARBA00022989"/>
    </source>
</evidence>
<evidence type="ECO:0000256" key="5">
    <source>
        <dbReference type="ARBA" id="ARBA00023136"/>
    </source>
</evidence>
<evidence type="ECO:0000313" key="8">
    <source>
        <dbReference type="EMBL" id="KXB38531.1"/>
    </source>
</evidence>
<feature type="transmembrane region" description="Helical" evidence="6">
    <location>
        <begin position="197"/>
        <end position="217"/>
    </location>
</feature>
<dbReference type="Pfam" id="PF12698">
    <property type="entry name" value="ABC2_membrane_3"/>
    <property type="match status" value="1"/>
</dbReference>
<feature type="transmembrane region" description="Helical" evidence="6">
    <location>
        <begin position="238"/>
        <end position="259"/>
    </location>
</feature>
<dbReference type="PATRIC" id="fig|87541.4.peg.18"/>
<dbReference type="AlphaFoldDB" id="A0A133Y5N2"/>
<dbReference type="GO" id="GO:0140359">
    <property type="term" value="F:ABC-type transporter activity"/>
    <property type="evidence" value="ECO:0007669"/>
    <property type="project" value="InterPro"/>
</dbReference>
<keyword evidence="2" id="KW-1003">Cell membrane</keyword>
<evidence type="ECO:0000313" key="9">
    <source>
        <dbReference type="Proteomes" id="UP000070422"/>
    </source>
</evidence>
<keyword evidence="4 6" id="KW-1133">Transmembrane helix</keyword>
<keyword evidence="3 6" id="KW-0812">Transmembrane</keyword>
<dbReference type="EMBL" id="LSCQ01000001">
    <property type="protein sequence ID" value="KXB38531.1"/>
    <property type="molecule type" value="Genomic_DNA"/>
</dbReference>
<evidence type="ECO:0000256" key="1">
    <source>
        <dbReference type="ARBA" id="ARBA00004651"/>
    </source>
</evidence>
<dbReference type="OrthoDB" id="2629325at2"/>
<dbReference type="RefSeq" id="WP_060936245.1">
    <property type="nucleotide sequence ID" value="NZ_JASOZP010000020.1"/>
</dbReference>
<accession>A0A133Y5N2</accession>
<evidence type="ECO:0000259" key="7">
    <source>
        <dbReference type="Pfam" id="PF12698"/>
    </source>
</evidence>
<reference evidence="8 9" key="1">
    <citation type="submission" date="2016-01" db="EMBL/GenBank/DDBJ databases">
        <authorList>
            <person name="Oliw E.H."/>
        </authorList>
    </citation>
    <scope>NUCLEOTIDE SEQUENCE [LARGE SCALE GENOMIC DNA]</scope>
    <source>
        <strain evidence="8 9">KA00635</strain>
    </source>
</reference>
<feature type="domain" description="ABC-2 type transporter transmembrane" evidence="7">
    <location>
        <begin position="18"/>
        <end position="384"/>
    </location>
</feature>
<gene>
    <name evidence="8" type="ORF">HMPREF3187_00017</name>
</gene>
<sequence>MNTFKLFFKLVKANWVSHLFLPAVIYLAMTLPFAFMPQETNFQARSVQIGIVNKDGDDPISQDVIHRLSTHHHLRSVEEGEKAQVEAFYMGKAQVMLMIPSGFGKALKDGRVQDAPLEITSKDYPQEERLVKEELATYLNTWQLLALAQMRVSGQELELDQQFKDLDQALEDHVEILYENSGDSEMQLGVGERALPILSYVFVISFIYVMGTTFYVMRQSEIQKRERLGHVKPWKRVLETYLAGACLGVGYWIFFMVTLNSLFGGVLGKTVIMWGIVGASFINMLSILAFSYFVAMLANSPGAVNFSSTLLGLLIAFGSGIFVPLEVVSPFLRSLVSLVSPIWNIRLTKLLFNLETWTIGQRQEALSYVGIQVLLGVTYLTLSLLIMKYRLKAQKE</sequence>
<organism evidence="8 9">
    <name type="scientific">Aerococcus christensenii</name>
    <dbReference type="NCBI Taxonomy" id="87541"/>
    <lineage>
        <taxon>Bacteria</taxon>
        <taxon>Bacillati</taxon>
        <taxon>Bacillota</taxon>
        <taxon>Bacilli</taxon>
        <taxon>Lactobacillales</taxon>
        <taxon>Aerococcaceae</taxon>
        <taxon>Aerococcus</taxon>
    </lineage>
</organism>
<comment type="caution">
    <text evidence="8">The sequence shown here is derived from an EMBL/GenBank/DDBJ whole genome shotgun (WGS) entry which is preliminary data.</text>
</comment>
<dbReference type="InterPro" id="IPR051449">
    <property type="entry name" value="ABC-2_transporter_component"/>
</dbReference>
<dbReference type="GO" id="GO:0005886">
    <property type="term" value="C:plasma membrane"/>
    <property type="evidence" value="ECO:0007669"/>
    <property type="project" value="UniProtKB-SubCell"/>
</dbReference>
<comment type="subcellular location">
    <subcellularLocation>
        <location evidence="1">Cell membrane</location>
        <topology evidence="1">Multi-pass membrane protein</topology>
    </subcellularLocation>
</comment>
<proteinExistence type="predicted"/>
<name>A0A133Y5N2_9LACT</name>
<keyword evidence="5 6" id="KW-0472">Membrane</keyword>
<evidence type="ECO:0000256" key="6">
    <source>
        <dbReference type="SAM" id="Phobius"/>
    </source>
</evidence>
<dbReference type="Proteomes" id="UP000070422">
    <property type="component" value="Unassembled WGS sequence"/>
</dbReference>
<dbReference type="Gene3D" id="3.40.1710.10">
    <property type="entry name" value="abc type-2 transporter like domain"/>
    <property type="match status" value="1"/>
</dbReference>
<feature type="transmembrane region" description="Helical" evidence="6">
    <location>
        <begin position="15"/>
        <end position="36"/>
    </location>
</feature>
<evidence type="ECO:0000256" key="2">
    <source>
        <dbReference type="ARBA" id="ARBA00022475"/>
    </source>
</evidence>
<feature type="transmembrane region" description="Helical" evidence="6">
    <location>
        <begin position="310"/>
        <end position="332"/>
    </location>
</feature>